<reference evidence="3" key="1">
    <citation type="submission" date="2019-05" db="EMBL/GenBank/DDBJ databases">
        <title>Methanoculleus sp. FWC-SCC1, a methanogenic archaeon isolated from deep marine cold seep.</title>
        <authorList>
            <person name="Chen Y.-W."/>
            <person name="Chen S.-C."/>
            <person name="Teng N.-H."/>
            <person name="Lai M.-C."/>
        </authorList>
    </citation>
    <scope>NUCLEOTIDE SEQUENCE</scope>
    <source>
        <strain evidence="3">FWC-SCC1</strain>
    </source>
</reference>
<dbReference type="Gene3D" id="1.10.189.10">
    <property type="entry name" value="Pyruvate Phosphate Dikinase, domain 2"/>
    <property type="match status" value="1"/>
</dbReference>
<dbReference type="Gene3D" id="3.30.1490.20">
    <property type="entry name" value="ATP-grasp fold, A domain"/>
    <property type="match status" value="1"/>
</dbReference>
<accession>A0ABT8MAB0</accession>
<dbReference type="Gene3D" id="3.50.30.10">
    <property type="entry name" value="Phosphohistidine domain"/>
    <property type="match status" value="1"/>
</dbReference>
<dbReference type="Proteomes" id="UP001168338">
    <property type="component" value="Unassembled WGS sequence"/>
</dbReference>
<dbReference type="PANTHER" id="PTHR22931:SF9">
    <property type="entry name" value="PYRUVATE, PHOSPHATE DIKINASE 1, CHLOROPLASTIC"/>
    <property type="match status" value="1"/>
</dbReference>
<dbReference type="SUPFAM" id="SSF56059">
    <property type="entry name" value="Glutathione synthetase ATP-binding domain-like"/>
    <property type="match status" value="1"/>
</dbReference>
<proteinExistence type="predicted"/>
<dbReference type="InterPro" id="IPR036637">
    <property type="entry name" value="Phosphohistidine_dom_sf"/>
</dbReference>
<evidence type="ECO:0000259" key="2">
    <source>
        <dbReference type="Pfam" id="PF01326"/>
    </source>
</evidence>
<organism evidence="3 4">
    <name type="scientific">Methanoculleus frigidifontis</name>
    <dbReference type="NCBI Taxonomy" id="2584085"/>
    <lineage>
        <taxon>Archaea</taxon>
        <taxon>Methanobacteriati</taxon>
        <taxon>Methanobacteriota</taxon>
        <taxon>Stenosarchaea group</taxon>
        <taxon>Methanomicrobia</taxon>
        <taxon>Methanomicrobiales</taxon>
        <taxon>Methanomicrobiaceae</taxon>
        <taxon>Methanoculleus</taxon>
    </lineage>
</organism>
<comment type="caution">
    <text evidence="3">The sequence shown here is derived from an EMBL/GenBank/DDBJ whole genome shotgun (WGS) entry which is preliminary data.</text>
</comment>
<keyword evidence="4" id="KW-1185">Reference proteome</keyword>
<protein>
    <submittedName>
        <fullName evidence="3">Pyruvate, phosphate dikinase</fullName>
    </submittedName>
</protein>
<gene>
    <name evidence="3" type="ORF">FGU65_08250</name>
</gene>
<dbReference type="SUPFAM" id="SSF52009">
    <property type="entry name" value="Phosphohistidine domain"/>
    <property type="match status" value="1"/>
</dbReference>
<feature type="domain" description="Pyruvate phosphate dikinase AMP/ATP-binding" evidence="2">
    <location>
        <begin position="67"/>
        <end position="292"/>
    </location>
</feature>
<dbReference type="Pfam" id="PF00391">
    <property type="entry name" value="PEP-utilizers"/>
    <property type="match status" value="1"/>
</dbReference>
<evidence type="ECO:0000313" key="3">
    <source>
        <dbReference type="EMBL" id="MDN7024877.1"/>
    </source>
</evidence>
<dbReference type="InterPro" id="IPR002192">
    <property type="entry name" value="PPDK_AMP/ATP-bd"/>
</dbReference>
<feature type="domain" description="PEP-utilising enzyme mobile" evidence="1">
    <location>
        <begin position="425"/>
        <end position="505"/>
    </location>
</feature>
<dbReference type="InterPro" id="IPR010121">
    <property type="entry name" value="Pyruvate_phosphate_dikinase"/>
</dbReference>
<dbReference type="EMBL" id="VCYH01000005">
    <property type="protein sequence ID" value="MDN7024877.1"/>
    <property type="molecule type" value="Genomic_DNA"/>
</dbReference>
<dbReference type="Gene3D" id="3.30.470.20">
    <property type="entry name" value="ATP-grasp fold, B domain"/>
    <property type="match status" value="1"/>
</dbReference>
<dbReference type="PANTHER" id="PTHR22931">
    <property type="entry name" value="PHOSPHOENOLPYRUVATE DIKINASE-RELATED"/>
    <property type="match status" value="1"/>
</dbReference>
<dbReference type="InterPro" id="IPR013815">
    <property type="entry name" value="ATP_grasp_subdomain_1"/>
</dbReference>
<dbReference type="Pfam" id="PF01326">
    <property type="entry name" value="PPDK_N"/>
    <property type="match status" value="2"/>
</dbReference>
<dbReference type="Gene3D" id="1.20.80.30">
    <property type="match status" value="1"/>
</dbReference>
<dbReference type="InterPro" id="IPR008279">
    <property type="entry name" value="PEP-util_enz_mobile_dom"/>
</dbReference>
<evidence type="ECO:0000313" key="4">
    <source>
        <dbReference type="Proteomes" id="UP001168338"/>
    </source>
</evidence>
<evidence type="ECO:0000259" key="1">
    <source>
        <dbReference type="Pfam" id="PF00391"/>
    </source>
</evidence>
<keyword evidence="3" id="KW-0670">Pyruvate</keyword>
<sequence>MAMEDDTQRLATFGYGVQEDLPASVFGNKAANLARMAALGIPVPPGFSLNVSICEDYFRNGETFPSDIPRILDEGVAFLERATGQSLGSLRRPLLVSVRSGAPVSMPGMMETLLNVGLSRRTIRGLILQTGNPRFAWDSYRRLLENFGTVACGQDPAPYRSLLADTLAEEGVPDEAELDAASLRNLCGEYERHYLESTGGAAFPVDVRAQILMAVAAVIRSWMSPRAEAFRRLHPMGDLRGTAVVVQAMVFGNMGADSGAGVAFTRNPWSGENEFLLDFKFGAQGEDVVSGEQAAVSCREFSGRMPAVYENLSRIGRTLEMHFGDMQDIEFTVQKGVLYILQSRAGKRTPLAALRIAVEACNEGLLSRDQALALLEGLDLDAITLQKVVADEPSLGAGTSASTGVATGSIVFSSDRAQQASAGGPVILVRETASTDDLRGISASDGILVARGARTSHAAVVARQMGKICIVNCTGLAIDERRRRCTLGGHELREGDVITLDGDTGLIYRGRAGILHERPESLLAAVRAWTDSRRG</sequence>
<dbReference type="InterPro" id="IPR018274">
    <property type="entry name" value="PEP_util_AS"/>
</dbReference>
<feature type="domain" description="Pyruvate phosphate dikinase AMP/ATP-binding" evidence="2">
    <location>
        <begin position="310"/>
        <end position="352"/>
    </location>
</feature>
<name>A0ABT8MAB0_9EURY</name>
<dbReference type="PROSITE" id="PS00370">
    <property type="entry name" value="PEP_ENZYMES_PHOS_SITE"/>
    <property type="match status" value="1"/>
</dbReference>